<feature type="compositionally biased region" description="Polar residues" evidence="1">
    <location>
        <begin position="25"/>
        <end position="34"/>
    </location>
</feature>
<reference evidence="3" key="1">
    <citation type="journal article" date="2021" name="Microbiol. Resour. Announc.">
        <title>LGAAP: Leishmaniinae Genome Assembly and Annotation Pipeline.</title>
        <authorList>
            <person name="Almutairi H."/>
            <person name="Urbaniak M.D."/>
            <person name="Bates M.D."/>
            <person name="Jariyapan N."/>
            <person name="Kwakye-Nuako G."/>
            <person name="Thomaz-Soccol V."/>
            <person name="Al-Salem W.S."/>
            <person name="Dillon R.J."/>
            <person name="Bates P.A."/>
            <person name="Gatherer D."/>
        </authorList>
    </citation>
    <scope>NUCLEOTIDE SEQUENCE [LARGE SCALE GENOMIC DNA]</scope>
</reference>
<organism evidence="2 3">
    <name type="scientific">Leishmania martiniquensis</name>
    <dbReference type="NCBI Taxonomy" id="1580590"/>
    <lineage>
        <taxon>Eukaryota</taxon>
        <taxon>Discoba</taxon>
        <taxon>Euglenozoa</taxon>
        <taxon>Kinetoplastea</taxon>
        <taxon>Metakinetoplastina</taxon>
        <taxon>Trypanosomatida</taxon>
        <taxon>Trypanosomatidae</taxon>
        <taxon>Leishmaniinae</taxon>
        <taxon>Leishmania</taxon>
    </lineage>
</organism>
<evidence type="ECO:0000256" key="1">
    <source>
        <dbReference type="SAM" id="MobiDB-lite"/>
    </source>
</evidence>
<sequence length="639" mass="68186">MASGATADFAATCEVPGDKKKTNMSERSAQSQCASPRLSIFQRWTLVVRRQPPAPRDARKAKPGMHPRWIPNGDRGTNCSAVPPSQAKSASPLAVVALSGPMSGSGEERSSGAHNGAVSSIADGILGSAAIQKRHGSEGGLVRGFRAPARAPGLSTRAAKSLSAMDCESCEAADADRRNDAPLPTTPSCNLRCETSSGSDGGTIPITPANQDTLIVSLARTQAHPACPQVRLAPPQALEKNGEGGGKTLLGQRVMEAVAATSGGGSPFVKKPEEVVEGGVGSRNIRTAAVRQWKCVALAAKKVMEKTLAKASRVPPARMSKIQGAAGLSVRPQGQRPEAFAGGAAQAHRAIFNAEEGTHCISKKGNGGDDGDVSVSDADGKPLLIPNISDLWNDFLSPAASSGSLIAGDAEAASRADVAAHERGEDAFRSARSLSSAVRMRFLSTSHDSTPPSHAAPAPLVEALQPRLPKHAPSKRSGDGYWGRRLHNFAKRSAHAHPGYQRYPHPLVQEQMHRRQIVEQQHQRFFLQRHLQRKTASSPLARRGLSALHESTPTFLRTRYQRVQPERGRAALRDNAKVPWPQPDIYNGPKIRSGQSKAVNFTALTGIRLSDARRVKSPCWRSINAADEKRERVKSGQRR</sequence>
<feature type="region of interest" description="Disordered" evidence="1">
    <location>
        <begin position="1"/>
        <end position="34"/>
    </location>
</feature>
<dbReference type="KEGG" id="lmat:92511647"/>
<dbReference type="Proteomes" id="UP000673552">
    <property type="component" value="Unassembled WGS sequence"/>
</dbReference>
<name>A0A836KI03_9TRYP</name>
<protein>
    <submittedName>
        <fullName evidence="2">Uncharacterized protein</fullName>
    </submittedName>
</protein>
<comment type="caution">
    <text evidence="2">The sequence shown here is derived from an EMBL/GenBank/DDBJ whole genome shotgun (WGS) entry which is preliminary data.</text>
</comment>
<proteinExistence type="predicted"/>
<dbReference type="OrthoDB" id="266657at2759"/>
<dbReference type="RefSeq" id="XP_067176414.1">
    <property type="nucleotide sequence ID" value="XM_067319135.1"/>
</dbReference>
<dbReference type="EMBL" id="JAFEUZ010000031">
    <property type="protein sequence ID" value="KAG5471440.1"/>
    <property type="molecule type" value="Genomic_DNA"/>
</dbReference>
<evidence type="ECO:0000313" key="2">
    <source>
        <dbReference type="EMBL" id="KAG5471440.1"/>
    </source>
</evidence>
<reference evidence="3" key="2">
    <citation type="journal article" date="2021" name="Sci. Data">
        <title>Chromosome-scale genome sequencing, assembly and annotation of six genomes from subfamily Leishmaniinae.</title>
        <authorList>
            <person name="Almutairi H."/>
            <person name="Urbaniak M.D."/>
            <person name="Bates M.D."/>
            <person name="Jariyapan N."/>
            <person name="Kwakye-Nuako G."/>
            <person name="Thomaz Soccol V."/>
            <person name="Al-Salem W.S."/>
            <person name="Dillon R.J."/>
            <person name="Bates P.A."/>
            <person name="Gatherer D."/>
        </authorList>
    </citation>
    <scope>NUCLEOTIDE SEQUENCE [LARGE SCALE GENOMIC DNA]</scope>
</reference>
<gene>
    <name evidence="2" type="ORF">LSCM1_01528</name>
</gene>
<feature type="region of interest" description="Disordered" evidence="1">
    <location>
        <begin position="51"/>
        <end position="74"/>
    </location>
</feature>
<keyword evidence="3" id="KW-1185">Reference proteome</keyword>
<evidence type="ECO:0000313" key="3">
    <source>
        <dbReference type="Proteomes" id="UP000673552"/>
    </source>
</evidence>
<dbReference type="AlphaFoldDB" id="A0A836KI03"/>
<dbReference type="GeneID" id="92511647"/>
<accession>A0A836KI03</accession>